<reference evidence="14" key="2">
    <citation type="submission" date="2020-11" db="EMBL/GenBank/DDBJ databases">
        <authorList>
            <person name="McCartney M.A."/>
            <person name="Auch B."/>
            <person name="Kono T."/>
            <person name="Mallez S."/>
            <person name="Becker A."/>
            <person name="Gohl D.M."/>
            <person name="Silverstein K.A.T."/>
            <person name="Koren S."/>
            <person name="Bechman K.B."/>
            <person name="Herman A."/>
            <person name="Abrahante J.E."/>
            <person name="Garbe J."/>
        </authorList>
    </citation>
    <scope>NUCLEOTIDE SEQUENCE</scope>
    <source>
        <strain evidence="14">Duluth1</strain>
        <tissue evidence="14">Whole animal</tissue>
    </source>
</reference>
<organism evidence="14 15">
    <name type="scientific">Dreissena polymorpha</name>
    <name type="common">Zebra mussel</name>
    <name type="synonym">Mytilus polymorpha</name>
    <dbReference type="NCBI Taxonomy" id="45954"/>
    <lineage>
        <taxon>Eukaryota</taxon>
        <taxon>Metazoa</taxon>
        <taxon>Spiralia</taxon>
        <taxon>Lophotrochozoa</taxon>
        <taxon>Mollusca</taxon>
        <taxon>Bivalvia</taxon>
        <taxon>Autobranchia</taxon>
        <taxon>Heteroconchia</taxon>
        <taxon>Euheterodonta</taxon>
        <taxon>Imparidentia</taxon>
        <taxon>Neoheterodontei</taxon>
        <taxon>Myida</taxon>
        <taxon>Dreissenoidea</taxon>
        <taxon>Dreissenidae</taxon>
        <taxon>Dreissena</taxon>
    </lineage>
</organism>
<keyword evidence="15" id="KW-1185">Reference proteome</keyword>
<evidence type="ECO:0000256" key="2">
    <source>
        <dbReference type="ARBA" id="ARBA00004123"/>
    </source>
</evidence>
<evidence type="ECO:0000313" key="15">
    <source>
        <dbReference type="Proteomes" id="UP000828390"/>
    </source>
</evidence>
<evidence type="ECO:0000256" key="10">
    <source>
        <dbReference type="ARBA" id="ARBA00023242"/>
    </source>
</evidence>
<dbReference type="GO" id="GO:0046872">
    <property type="term" value="F:metal ion binding"/>
    <property type="evidence" value="ECO:0007669"/>
    <property type="project" value="UniProtKB-KW"/>
</dbReference>
<keyword evidence="7" id="KW-0540">Nuclease</keyword>
<comment type="function">
    <text evidence="12">Transposase-derived protein that may have nuclease activity. Does not have transposase activity.</text>
</comment>
<keyword evidence="9" id="KW-0378">Hydrolase</keyword>
<evidence type="ECO:0000256" key="6">
    <source>
        <dbReference type="ARBA" id="ARBA00022490"/>
    </source>
</evidence>
<dbReference type="Pfam" id="PF13359">
    <property type="entry name" value="DDE_Tnp_4"/>
    <property type="match status" value="1"/>
</dbReference>
<comment type="subcellular location">
    <subcellularLocation>
        <location evidence="3">Cytoplasm</location>
    </subcellularLocation>
    <subcellularLocation>
        <location evidence="2">Nucleus</location>
    </subcellularLocation>
</comment>
<dbReference type="PANTHER" id="PTHR22930">
    <property type="match status" value="1"/>
</dbReference>
<evidence type="ECO:0000256" key="9">
    <source>
        <dbReference type="ARBA" id="ARBA00022801"/>
    </source>
</evidence>
<evidence type="ECO:0000256" key="8">
    <source>
        <dbReference type="ARBA" id="ARBA00022723"/>
    </source>
</evidence>
<dbReference type="GO" id="GO:0005634">
    <property type="term" value="C:nucleus"/>
    <property type="evidence" value="ECO:0007669"/>
    <property type="project" value="UniProtKB-SubCell"/>
</dbReference>
<protein>
    <recommendedName>
        <fullName evidence="5">Putative nuclease HARBI1</fullName>
    </recommendedName>
    <alternativeName>
        <fullName evidence="11">Harbinger transposase-derived nuclease</fullName>
    </alternativeName>
</protein>
<dbReference type="EMBL" id="JAIWYP010000005">
    <property type="protein sequence ID" value="KAH3817309.1"/>
    <property type="molecule type" value="Genomic_DNA"/>
</dbReference>
<dbReference type="GO" id="GO:0004518">
    <property type="term" value="F:nuclease activity"/>
    <property type="evidence" value="ECO:0007669"/>
    <property type="project" value="UniProtKB-KW"/>
</dbReference>
<gene>
    <name evidence="14" type="ORF">DPMN_118842</name>
</gene>
<evidence type="ECO:0000256" key="4">
    <source>
        <dbReference type="ARBA" id="ARBA00006958"/>
    </source>
</evidence>
<keyword evidence="6" id="KW-0963">Cytoplasm</keyword>
<evidence type="ECO:0000259" key="13">
    <source>
        <dbReference type="Pfam" id="PF13359"/>
    </source>
</evidence>
<dbReference type="GO" id="GO:0016787">
    <property type="term" value="F:hydrolase activity"/>
    <property type="evidence" value="ECO:0007669"/>
    <property type="project" value="UniProtKB-KW"/>
</dbReference>
<evidence type="ECO:0000256" key="12">
    <source>
        <dbReference type="ARBA" id="ARBA00045850"/>
    </source>
</evidence>
<dbReference type="PRINTS" id="PR02086">
    <property type="entry name" value="PUTNUCHARBI1"/>
</dbReference>
<proteinExistence type="inferred from homology"/>
<comment type="cofactor">
    <cofactor evidence="1">
        <name>a divalent metal cation</name>
        <dbReference type="ChEBI" id="CHEBI:60240"/>
    </cofactor>
</comment>
<evidence type="ECO:0000256" key="7">
    <source>
        <dbReference type="ARBA" id="ARBA00022722"/>
    </source>
</evidence>
<dbReference type="InterPro" id="IPR045249">
    <property type="entry name" value="HARBI1-like"/>
</dbReference>
<dbReference type="InterPro" id="IPR027806">
    <property type="entry name" value="HARBI1_dom"/>
</dbReference>
<dbReference type="AlphaFoldDB" id="A0A9D4JNV9"/>
<dbReference type="PANTHER" id="PTHR22930:SF286">
    <property type="entry name" value="NUCLEASE HARBI1"/>
    <property type="match status" value="1"/>
</dbReference>
<dbReference type="Proteomes" id="UP000828390">
    <property type="component" value="Unassembled WGS sequence"/>
</dbReference>
<evidence type="ECO:0000256" key="1">
    <source>
        <dbReference type="ARBA" id="ARBA00001968"/>
    </source>
</evidence>
<sequence length="341" mass="39267">MADIERRLRRARYINELFPMDRRVFRDRTNPLETLSPMEIRERYRFFPETILFLVNMLNLERATERSCPLPPLISTLAALHFLATGTHHIVTAGLHGISRSSVSRAVKQFTDSVCLHLNDFVFFPNIENVQRTVQKQFYNIAGFPQVVGVVDGTHIRIQAPSANEDDYVNRKGFHSLNVQMICDATFRFVDVVAKWPGSVHDSRIFRESAIRQRFERGEIDGLLLGDSGYGCKRYLMTPYQNTDSPCKERFNISLCRTRVVIEQAFGVLKRRFPCLHYGLRVKPDRAAKITVACVILHNIGLERQDMFSRTCEDDTDQPHVVYEGDGSGNSYRDHIAESFF</sequence>
<accession>A0A9D4JNV9</accession>
<evidence type="ECO:0000313" key="14">
    <source>
        <dbReference type="EMBL" id="KAH3817309.1"/>
    </source>
</evidence>
<name>A0A9D4JNV9_DREPO</name>
<dbReference type="InterPro" id="IPR026103">
    <property type="entry name" value="HARBI1_animal"/>
</dbReference>
<evidence type="ECO:0000256" key="3">
    <source>
        <dbReference type="ARBA" id="ARBA00004496"/>
    </source>
</evidence>
<dbReference type="GO" id="GO:0005737">
    <property type="term" value="C:cytoplasm"/>
    <property type="evidence" value="ECO:0007669"/>
    <property type="project" value="UniProtKB-SubCell"/>
</dbReference>
<keyword evidence="8" id="KW-0479">Metal-binding</keyword>
<feature type="domain" description="DDE Tnp4" evidence="13">
    <location>
        <begin position="151"/>
        <end position="299"/>
    </location>
</feature>
<reference evidence="14" key="1">
    <citation type="journal article" date="2019" name="bioRxiv">
        <title>The Genome of the Zebra Mussel, Dreissena polymorpha: A Resource for Invasive Species Research.</title>
        <authorList>
            <person name="McCartney M.A."/>
            <person name="Auch B."/>
            <person name="Kono T."/>
            <person name="Mallez S."/>
            <person name="Zhang Y."/>
            <person name="Obille A."/>
            <person name="Becker A."/>
            <person name="Abrahante J.E."/>
            <person name="Garbe J."/>
            <person name="Badalamenti J.P."/>
            <person name="Herman A."/>
            <person name="Mangelson H."/>
            <person name="Liachko I."/>
            <person name="Sullivan S."/>
            <person name="Sone E.D."/>
            <person name="Koren S."/>
            <person name="Silverstein K.A.T."/>
            <person name="Beckman K.B."/>
            <person name="Gohl D.M."/>
        </authorList>
    </citation>
    <scope>NUCLEOTIDE SEQUENCE</scope>
    <source>
        <strain evidence="14">Duluth1</strain>
        <tissue evidence="14">Whole animal</tissue>
    </source>
</reference>
<comment type="similarity">
    <text evidence="4">Belongs to the HARBI1 family.</text>
</comment>
<comment type="caution">
    <text evidence="14">The sequence shown here is derived from an EMBL/GenBank/DDBJ whole genome shotgun (WGS) entry which is preliminary data.</text>
</comment>
<keyword evidence="10" id="KW-0539">Nucleus</keyword>
<evidence type="ECO:0000256" key="11">
    <source>
        <dbReference type="ARBA" id="ARBA00030126"/>
    </source>
</evidence>
<evidence type="ECO:0000256" key="5">
    <source>
        <dbReference type="ARBA" id="ARBA00015519"/>
    </source>
</evidence>